<evidence type="ECO:0000256" key="1">
    <source>
        <dbReference type="SAM" id="MobiDB-lite"/>
    </source>
</evidence>
<evidence type="ECO:0000313" key="3">
    <source>
        <dbReference type="Proteomes" id="UP001215280"/>
    </source>
</evidence>
<reference evidence="2" key="1">
    <citation type="submission" date="2023-03" db="EMBL/GenBank/DDBJ databases">
        <title>Massive genome expansion in bonnet fungi (Mycena s.s.) driven by repeated elements and novel gene families across ecological guilds.</title>
        <authorList>
            <consortium name="Lawrence Berkeley National Laboratory"/>
            <person name="Harder C.B."/>
            <person name="Miyauchi S."/>
            <person name="Viragh M."/>
            <person name="Kuo A."/>
            <person name="Thoen E."/>
            <person name="Andreopoulos B."/>
            <person name="Lu D."/>
            <person name="Skrede I."/>
            <person name="Drula E."/>
            <person name="Henrissat B."/>
            <person name="Morin E."/>
            <person name="Kohler A."/>
            <person name="Barry K."/>
            <person name="LaButti K."/>
            <person name="Morin E."/>
            <person name="Salamov A."/>
            <person name="Lipzen A."/>
            <person name="Mereny Z."/>
            <person name="Hegedus B."/>
            <person name="Baldrian P."/>
            <person name="Stursova M."/>
            <person name="Weitz H."/>
            <person name="Taylor A."/>
            <person name="Grigoriev I.V."/>
            <person name="Nagy L.G."/>
            <person name="Martin F."/>
            <person name="Kauserud H."/>
        </authorList>
    </citation>
    <scope>NUCLEOTIDE SEQUENCE</scope>
    <source>
        <strain evidence="2">CBHHK188m</strain>
    </source>
</reference>
<keyword evidence="3" id="KW-1185">Reference proteome</keyword>
<feature type="region of interest" description="Disordered" evidence="1">
    <location>
        <begin position="202"/>
        <end position="225"/>
    </location>
</feature>
<organism evidence="2 3">
    <name type="scientific">Mycena maculata</name>
    <dbReference type="NCBI Taxonomy" id="230809"/>
    <lineage>
        <taxon>Eukaryota</taxon>
        <taxon>Fungi</taxon>
        <taxon>Dikarya</taxon>
        <taxon>Basidiomycota</taxon>
        <taxon>Agaricomycotina</taxon>
        <taxon>Agaricomycetes</taxon>
        <taxon>Agaricomycetidae</taxon>
        <taxon>Agaricales</taxon>
        <taxon>Marasmiineae</taxon>
        <taxon>Mycenaceae</taxon>
        <taxon>Mycena</taxon>
    </lineage>
</organism>
<dbReference type="AlphaFoldDB" id="A0AAD7I5J6"/>
<name>A0AAD7I5J6_9AGAR</name>
<feature type="compositionally biased region" description="Polar residues" evidence="1">
    <location>
        <begin position="202"/>
        <end position="215"/>
    </location>
</feature>
<evidence type="ECO:0000313" key="2">
    <source>
        <dbReference type="EMBL" id="KAJ7735557.1"/>
    </source>
</evidence>
<sequence>MASDAEALDAPFSETTKTAIRERYGKICSVCHREVITGHCAHLDGQTQIFGALSYPGEYPPDLQHLFQHYSLIPIFRAKFKDEIERLDLFRALPPVSILFEGEFRQDIRPARGDTTFRIFDHMEARPKLLQKGNLPTFGAFQFRARYLFMVEANKLEEITEFTSLEIVVGRNIYAGLDKARKNRERRSAKFPKKSDITLASPLSSVPQGAQTVAPDSSVEGREKGTAVSGRAIALGEPAFTTRQLPLADGEGQLRPMAWIESSATQDTRLWTSREGF</sequence>
<dbReference type="Proteomes" id="UP001215280">
    <property type="component" value="Unassembled WGS sequence"/>
</dbReference>
<proteinExistence type="predicted"/>
<accession>A0AAD7I5J6</accession>
<dbReference type="EMBL" id="JARJLG010000154">
    <property type="protein sequence ID" value="KAJ7735557.1"/>
    <property type="molecule type" value="Genomic_DNA"/>
</dbReference>
<comment type="caution">
    <text evidence="2">The sequence shown here is derived from an EMBL/GenBank/DDBJ whole genome shotgun (WGS) entry which is preliminary data.</text>
</comment>
<gene>
    <name evidence="2" type="ORF">DFH07DRAFT_967176</name>
</gene>
<protein>
    <submittedName>
        <fullName evidence="2">Uncharacterized protein</fullName>
    </submittedName>
</protein>